<evidence type="ECO:0000313" key="6">
    <source>
        <dbReference type="EMBL" id="KAE9543580.1"/>
    </source>
</evidence>
<evidence type="ECO:0000256" key="1">
    <source>
        <dbReference type="ARBA" id="ARBA00010624"/>
    </source>
</evidence>
<evidence type="ECO:0000256" key="2">
    <source>
        <dbReference type="RuleBase" id="RU365006"/>
    </source>
</evidence>
<dbReference type="Pfam" id="PF13299">
    <property type="entry name" value="CPSF100_C"/>
    <property type="match status" value="1"/>
</dbReference>
<comment type="subcellular location">
    <subcellularLocation>
        <location evidence="2">Nucleus</location>
    </subcellularLocation>
</comment>
<sequence length="313" mass="36332">MADDKYGHYLLLESVHAYDADSLSSKKSKKELPPMFPIYDEKCKFDPYGEIINYIYILMFVTLFFFNMLKFRQEDFIKFNTATGEKTTLDEQNNKSDEDEEEDICDLPSKCVEYELDIFVAAKIVPIDFEGRSDGESLKQIVLKLKPKRLILVRGNHYSTKVVYNFAKVFIDSNIYTPRIGQCLNLTTESHIYQVCLTDAFLSTIDFKKGTNGDLAYMNAKLKLKSNDNNMEIDNVEPEKMPKIDDQMFTLEPLADHEISPRKSIFINRLKLSDFKQILSKNNIPCELSNGVLWCCNRTICIRKVKFFWKGVD</sequence>
<comment type="caution">
    <text evidence="6">The sequence shown here is derived from an EMBL/GenBank/DDBJ whole genome shotgun (WGS) entry which is preliminary data.</text>
</comment>
<reference evidence="6 7" key="1">
    <citation type="submission" date="2019-08" db="EMBL/GenBank/DDBJ databases">
        <title>The genome of the soybean aphid Biotype 1, its phylome, world population structure and adaptation to the North American continent.</title>
        <authorList>
            <person name="Giordano R."/>
            <person name="Donthu R.K."/>
            <person name="Hernandez A.G."/>
            <person name="Wright C.L."/>
            <person name="Zimin A.V."/>
        </authorList>
    </citation>
    <scope>NUCLEOTIDE SEQUENCE [LARGE SCALE GENOMIC DNA]</scope>
    <source>
        <tissue evidence="6">Whole aphids</tissue>
    </source>
</reference>
<feature type="domain" description="Zn-dependent metallo-hydrolase RNA specificity" evidence="4">
    <location>
        <begin position="120"/>
        <end position="159"/>
    </location>
</feature>
<dbReference type="InterPro" id="IPR025069">
    <property type="entry name" value="Cpsf2_C"/>
</dbReference>
<dbReference type="AlphaFoldDB" id="A0A6G0U478"/>
<protein>
    <recommendedName>
        <fullName evidence="2">Cleavage and polyadenylation specificity factor subunit 2</fullName>
    </recommendedName>
    <alternativeName>
        <fullName evidence="2">Cleavage and polyadenylation specificity factor 100 kDa subunit</fullName>
    </alternativeName>
</protein>
<dbReference type="GO" id="GO:0005847">
    <property type="term" value="C:mRNA cleavage and polyadenylation specificity factor complex"/>
    <property type="evidence" value="ECO:0007669"/>
    <property type="project" value="InterPro"/>
</dbReference>
<dbReference type="PANTHER" id="PTHR45922:SF1">
    <property type="entry name" value="CLEAVAGE AND POLYADENYLATION SPECIFICITY FACTOR SUBUNIT 2"/>
    <property type="match status" value="1"/>
</dbReference>
<keyword evidence="2" id="KW-0694">RNA-binding</keyword>
<keyword evidence="3" id="KW-0472">Membrane</keyword>
<keyword evidence="3" id="KW-0812">Transmembrane</keyword>
<dbReference type="GO" id="GO:0003723">
    <property type="term" value="F:RNA binding"/>
    <property type="evidence" value="ECO:0007669"/>
    <property type="project" value="UniProtKB-KW"/>
</dbReference>
<feature type="transmembrane region" description="Helical" evidence="3">
    <location>
        <begin position="51"/>
        <end position="69"/>
    </location>
</feature>
<name>A0A6G0U478_APHGL</name>
<accession>A0A6G0U478</accession>
<dbReference type="EMBL" id="VYZN01000008">
    <property type="protein sequence ID" value="KAE9543580.1"/>
    <property type="molecule type" value="Genomic_DNA"/>
</dbReference>
<dbReference type="InterPro" id="IPR011108">
    <property type="entry name" value="RMMBL"/>
</dbReference>
<proteinExistence type="inferred from homology"/>
<dbReference type="PANTHER" id="PTHR45922">
    <property type="entry name" value="CLEAVAGE AND POLYADENYLATION SPECIFICITY FACTOR SUBUNIT 2"/>
    <property type="match status" value="1"/>
</dbReference>
<comment type="similarity">
    <text evidence="1 2">Belongs to the metallo-beta-lactamase superfamily. RNA-metabolizing metallo-beta-lactamase-like family. CPSF2/YSH1 subfamily.</text>
</comment>
<evidence type="ECO:0000256" key="3">
    <source>
        <dbReference type="SAM" id="Phobius"/>
    </source>
</evidence>
<dbReference type="GO" id="GO:0006398">
    <property type="term" value="P:mRNA 3'-end processing by stem-loop binding and cleavage"/>
    <property type="evidence" value="ECO:0007669"/>
    <property type="project" value="InterPro"/>
</dbReference>
<dbReference type="SUPFAM" id="SSF56281">
    <property type="entry name" value="Metallo-hydrolase/oxidoreductase"/>
    <property type="match status" value="1"/>
</dbReference>
<dbReference type="OrthoDB" id="64353at2759"/>
<evidence type="ECO:0000259" key="5">
    <source>
        <dbReference type="Pfam" id="PF13299"/>
    </source>
</evidence>
<keyword evidence="7" id="KW-1185">Reference proteome</keyword>
<gene>
    <name evidence="6" type="ORF">AGLY_002380</name>
</gene>
<keyword evidence="3" id="KW-1133">Transmembrane helix</keyword>
<evidence type="ECO:0000313" key="7">
    <source>
        <dbReference type="Proteomes" id="UP000475862"/>
    </source>
</evidence>
<evidence type="ECO:0000259" key="4">
    <source>
        <dbReference type="Pfam" id="PF07521"/>
    </source>
</evidence>
<dbReference type="Proteomes" id="UP000475862">
    <property type="component" value="Unassembled WGS sequence"/>
</dbReference>
<keyword evidence="2" id="KW-0507">mRNA processing</keyword>
<feature type="domain" description="Cleavage and polyadenylation specificity factor 2 C-terminal" evidence="5">
    <location>
        <begin position="197"/>
        <end position="305"/>
    </location>
</feature>
<dbReference type="Pfam" id="PF07521">
    <property type="entry name" value="RMMBL"/>
    <property type="match status" value="1"/>
</dbReference>
<dbReference type="InterPro" id="IPR036866">
    <property type="entry name" value="RibonucZ/Hydroxyglut_hydro"/>
</dbReference>
<organism evidence="6 7">
    <name type="scientific">Aphis glycines</name>
    <name type="common">Soybean aphid</name>
    <dbReference type="NCBI Taxonomy" id="307491"/>
    <lineage>
        <taxon>Eukaryota</taxon>
        <taxon>Metazoa</taxon>
        <taxon>Ecdysozoa</taxon>
        <taxon>Arthropoda</taxon>
        <taxon>Hexapoda</taxon>
        <taxon>Insecta</taxon>
        <taxon>Pterygota</taxon>
        <taxon>Neoptera</taxon>
        <taxon>Paraneoptera</taxon>
        <taxon>Hemiptera</taxon>
        <taxon>Sternorrhyncha</taxon>
        <taxon>Aphidomorpha</taxon>
        <taxon>Aphidoidea</taxon>
        <taxon>Aphididae</taxon>
        <taxon>Aphidini</taxon>
        <taxon>Aphis</taxon>
        <taxon>Aphis</taxon>
    </lineage>
</organism>
<keyword evidence="2" id="KW-0539">Nucleus</keyword>
<dbReference type="InterPro" id="IPR027075">
    <property type="entry name" value="CPSF2"/>
</dbReference>